<proteinExistence type="predicted"/>
<organism evidence="1 2">
    <name type="scientific">Faecalibacillus intestinalis</name>
    <dbReference type="NCBI Taxonomy" id="1982626"/>
    <lineage>
        <taxon>Bacteria</taxon>
        <taxon>Bacillati</taxon>
        <taxon>Bacillota</taxon>
        <taxon>Erysipelotrichia</taxon>
        <taxon>Erysipelotrichales</taxon>
        <taxon>Coprobacillaceae</taxon>
        <taxon>Faecalibacillus</taxon>
    </lineage>
</organism>
<keyword evidence="2" id="KW-1185">Reference proteome</keyword>
<dbReference type="Proteomes" id="UP000240974">
    <property type="component" value="Unassembled WGS sequence"/>
</dbReference>
<reference evidence="1 2" key="1">
    <citation type="journal article" date="2019" name="Int. J. Syst. Evol. Microbiol.">
        <title>Faecalibacillus intestinalis gen. nov., sp. nov. and Faecalibacillus faecis sp. nov., isolated from human faeces.</title>
        <authorList>
            <person name="Seo B."/>
            <person name="Jeon K."/>
            <person name="Baek I."/>
            <person name="Lee Y.M."/>
            <person name="Baek K."/>
            <person name="Ko G."/>
        </authorList>
    </citation>
    <scope>NUCLEOTIDE SEQUENCE [LARGE SCALE GENOMIC DNA]</scope>
    <source>
        <strain evidence="1 2">SNUG30099</strain>
    </source>
</reference>
<name>A0A2T3G4J1_9FIRM</name>
<dbReference type="RefSeq" id="WP_107029584.1">
    <property type="nucleotide sequence ID" value="NZ_DBGCSN010000131.1"/>
</dbReference>
<evidence type="ECO:0000313" key="1">
    <source>
        <dbReference type="EMBL" id="PST42422.1"/>
    </source>
</evidence>
<accession>A0A2T3G4J1</accession>
<sequence>MLAKVDQNLNLIFFDDQKIKYDSWLKTHIYQHIPYIDEVNELQDILQRSHLLKQYQSNQAYQCIQHYFLWNQCIQHCKLNVHVFKNPINNHIQAYMFWRNNTEEYIDEQIKNVLYKNDYQAIALIDILHQNVYLRLNHATKEIKENNYIDYQKVIDLVTQNQIAPKYRKQFIKNTSLKNLEENMKYLGYYSFKVFDLENKVVHYSYYWFDQKKKLCFVLLMI</sequence>
<gene>
    <name evidence="1" type="ORF">C7U54_05585</name>
</gene>
<dbReference type="EMBL" id="PYLQ01000005">
    <property type="protein sequence ID" value="PST42422.1"/>
    <property type="molecule type" value="Genomic_DNA"/>
</dbReference>
<comment type="caution">
    <text evidence="1">The sequence shown here is derived from an EMBL/GenBank/DDBJ whole genome shotgun (WGS) entry which is preliminary data.</text>
</comment>
<evidence type="ECO:0000313" key="2">
    <source>
        <dbReference type="Proteomes" id="UP000240974"/>
    </source>
</evidence>
<dbReference type="AlphaFoldDB" id="A0A2T3G4J1"/>
<protein>
    <submittedName>
        <fullName evidence="1">Uncharacterized protein</fullName>
    </submittedName>
</protein>